<dbReference type="Proteomes" id="UP000265419">
    <property type="component" value="Unassembled WGS sequence"/>
</dbReference>
<proteinExistence type="predicted"/>
<dbReference type="RefSeq" id="WP_119425490.1">
    <property type="nucleotide sequence ID" value="NZ_QQXK01000027.1"/>
</dbReference>
<sequence length="328" mass="35628">MTMHPATAAHHPPGPLLLVNSANTGNTVLRRLARTSLVRLYPGQYTELSAWLEASARARYELQLEALRHHSNPVFCCESALAVHGIATFGVPRRITTLAHGGRHGLQSETQHLVNGAAVSLPGFVPHVRHRHEGISQLTTSWASSVPAAHAGAQILLRAPLTHALTVSDGAARSGEWAQAAVAAEIRTSRPGPRRNRALLRLEAGRAGAQSPAESGSRAVILGAGFPEPELQHRFEDELGFVAQVDAWWDHLRLVGEVDGEVKYTNPAMTNGRGPLDVLRDEKRRENRLLAQGIQLRRWGWAEIVHPERLIALLGAAGLRADSRAVLH</sequence>
<dbReference type="AlphaFoldDB" id="A0A399J7K0"/>
<comment type="caution">
    <text evidence="1">The sequence shown here is derived from an EMBL/GenBank/DDBJ whole genome shotgun (WGS) entry which is preliminary data.</text>
</comment>
<name>A0A399J7K0_9MICC</name>
<keyword evidence="2" id="KW-1185">Reference proteome</keyword>
<accession>A0A399J7K0</accession>
<evidence type="ECO:0008006" key="3">
    <source>
        <dbReference type="Google" id="ProtNLM"/>
    </source>
</evidence>
<gene>
    <name evidence="1" type="ORF">DWB68_12680</name>
</gene>
<organism evidence="1 2">
    <name type="scientific">Galactobacter valiniphilus</name>
    <dbReference type="NCBI Taxonomy" id="2676122"/>
    <lineage>
        <taxon>Bacteria</taxon>
        <taxon>Bacillati</taxon>
        <taxon>Actinomycetota</taxon>
        <taxon>Actinomycetes</taxon>
        <taxon>Micrococcales</taxon>
        <taxon>Micrococcaceae</taxon>
        <taxon>Galactobacter</taxon>
    </lineage>
</organism>
<evidence type="ECO:0000313" key="1">
    <source>
        <dbReference type="EMBL" id="RII41468.1"/>
    </source>
</evidence>
<reference evidence="1 2" key="1">
    <citation type="submission" date="2018-07" db="EMBL/GenBank/DDBJ databases">
        <title>Arthrobacter sp. nov., isolated from raw cow's milk with high bacterial count.</title>
        <authorList>
            <person name="Hahne J."/>
            <person name="Isele D."/>
            <person name="Lipski A."/>
        </authorList>
    </citation>
    <scope>NUCLEOTIDE SEQUENCE [LARGE SCALE GENOMIC DNA]</scope>
    <source>
        <strain evidence="1 2">JZ R-35</strain>
    </source>
</reference>
<dbReference type="EMBL" id="QQXK01000027">
    <property type="protein sequence ID" value="RII41468.1"/>
    <property type="molecule type" value="Genomic_DNA"/>
</dbReference>
<evidence type="ECO:0000313" key="2">
    <source>
        <dbReference type="Proteomes" id="UP000265419"/>
    </source>
</evidence>
<protein>
    <recommendedName>
        <fullName evidence="3">DUF559 domain-containing protein</fullName>
    </recommendedName>
</protein>